<dbReference type="WBParaSite" id="HNAJ_0000727501-mRNA-1">
    <property type="protein sequence ID" value="HNAJ_0000727501-mRNA-1"/>
    <property type="gene ID" value="HNAJ_0000727501"/>
</dbReference>
<evidence type="ECO:0000256" key="7">
    <source>
        <dbReference type="ARBA" id="ARBA00022989"/>
    </source>
</evidence>
<dbReference type="GO" id="GO:0004573">
    <property type="term" value="F:Glc3Man9GlcNAc2 oligosaccharide glucosidase activity"/>
    <property type="evidence" value="ECO:0007669"/>
    <property type="project" value="UniProtKB-UniRule"/>
</dbReference>
<keyword evidence="8 12" id="KW-0472">Membrane</keyword>
<dbReference type="InterPro" id="IPR012341">
    <property type="entry name" value="6hp_glycosidase-like_sf"/>
</dbReference>
<evidence type="ECO:0000256" key="8">
    <source>
        <dbReference type="ARBA" id="ARBA00023136"/>
    </source>
</evidence>
<evidence type="ECO:0000259" key="14">
    <source>
        <dbReference type="Pfam" id="PF03200"/>
    </source>
</evidence>
<evidence type="ECO:0000313" key="17">
    <source>
        <dbReference type="Proteomes" id="UP000278807"/>
    </source>
</evidence>
<proteinExistence type="inferred from homology"/>
<dbReference type="SUPFAM" id="SSF48208">
    <property type="entry name" value="Six-hairpin glycosidases"/>
    <property type="match status" value="1"/>
</dbReference>
<dbReference type="GO" id="GO:0009311">
    <property type="term" value="P:oligosaccharide metabolic process"/>
    <property type="evidence" value="ECO:0007669"/>
    <property type="project" value="UniProtKB-UniRule"/>
</dbReference>
<dbReference type="EC" id="3.2.1.106" evidence="11 12"/>
<dbReference type="InterPro" id="IPR038518">
    <property type="entry name" value="Glyco_hydro_63N_sf"/>
</dbReference>
<evidence type="ECO:0000256" key="5">
    <source>
        <dbReference type="ARBA" id="ARBA00022824"/>
    </source>
</evidence>
<feature type="transmembrane region" description="Helical" evidence="12">
    <location>
        <begin position="68"/>
        <end position="86"/>
    </location>
</feature>
<dbReference type="Pfam" id="PF16923">
    <property type="entry name" value="Glyco_hydro_63N"/>
    <property type="match status" value="1"/>
</dbReference>
<dbReference type="EMBL" id="UZAE01012027">
    <property type="protein sequence ID" value="VDO03131.1"/>
    <property type="molecule type" value="Genomic_DNA"/>
</dbReference>
<evidence type="ECO:0000313" key="16">
    <source>
        <dbReference type="EMBL" id="VDO03131.1"/>
    </source>
</evidence>
<dbReference type="OrthoDB" id="410058at2759"/>
<organism evidence="18">
    <name type="scientific">Rodentolepis nana</name>
    <name type="common">Dwarf tapeworm</name>
    <name type="synonym">Hymenolepis nana</name>
    <dbReference type="NCBI Taxonomy" id="102285"/>
    <lineage>
        <taxon>Eukaryota</taxon>
        <taxon>Metazoa</taxon>
        <taxon>Spiralia</taxon>
        <taxon>Lophotrochozoa</taxon>
        <taxon>Platyhelminthes</taxon>
        <taxon>Cestoda</taxon>
        <taxon>Eucestoda</taxon>
        <taxon>Cyclophyllidea</taxon>
        <taxon>Hymenolepididae</taxon>
        <taxon>Rodentolepis</taxon>
    </lineage>
</organism>
<keyword evidence="10 12" id="KW-0326">Glycosidase</keyword>
<comment type="function">
    <text evidence="12">Cleaves the distal alpha 1,2-linked glucose residue from the Glc(3)Man(9)GlcNAc(2) oligosaccharide precursor.</text>
</comment>
<feature type="domain" description="Glycosyl hydrolase family 63 C-terminal" evidence="14">
    <location>
        <begin position="371"/>
        <end position="889"/>
    </location>
</feature>
<sequence length="890" mass="100546">MSKSKFNEEKGRNRKLRSSNDKESVSKALINSKSIFQSGAERSRIRKPHKRGRSGFFRDIGSELFQRLLIGLTVFCCLLGVLYFGVQFNQASKRQRQFYTPINLPTVIGPNATAPDQNHELFWGTYRPNIFFGMSHRSPHSMLFGLAWVAFDGKSIAFRHQCTTDGDLKSYNWIEHDGRNYGIESVISGNHNITVAFVKRPNTPYGGDWTARISVSPVNKSLSMLPISVLFYAYLPDISRGRIQSYADKRELKRLRGFTHELGAFQVNFHAAKNRSHESTHLAGYCPREDAIVAALSSGLALRDEPSVFFTGRQEGLYGPNVPMPDVPANIWASEATLPGIRTEDTMPDKVDVLEVEFVSQASTSSDAVPLTGKEFDAALARHSKAFHENFAKKFPHDPKAFSDKQIEMSKITLSNMLGGIGYFYGTSLITASPLNNKSNAEPVILEYFPASLFTATPSRSKFPRGFLWDEGFHALLLGRWDVELALQSLGHWLDLLSAEGWIPREQILGWEARAVVPKEFIVQSTSVANPPALILAIEELLDRREAHMSKEEKAMFDRWMLLALPRLRAWFSWLYTTQAGPLPTSFRWRGRPLNNPSQLNPLTLASGLDDYPRSSHPSEIERHLDLRCWMAAFSRIISRLATHCETTLRVSSPNDPYLVPLKSLADEFQGIAAQLHDMQRLDELHWDESNGIYADYGLHSDKVALVQPPMDRAPVPGEPLPTKRRKVLEEPREQFVSSSVGYVTFFPLFLRVIPHNSPRLPQLLKRLADPKLLWTPHGLRSLAPTSPFYNRANTENDPPYWRGAIWINVNYMADEALQHYASHPDTPPEVAKEARKLRLNLSKSVVDTVIGEMNRTGVTWERYDDQTGRGLSGHPFNGWTALVSLFMTN</sequence>
<feature type="domain" description="Glycosyl hydrolase family 63 N-terminal" evidence="15">
    <location>
        <begin position="121"/>
        <end position="280"/>
    </location>
</feature>
<evidence type="ECO:0000256" key="9">
    <source>
        <dbReference type="ARBA" id="ARBA00023180"/>
    </source>
</evidence>
<evidence type="ECO:0000259" key="15">
    <source>
        <dbReference type="Pfam" id="PF16923"/>
    </source>
</evidence>
<dbReference type="STRING" id="102285.A0A158QHE2"/>
<dbReference type="InterPro" id="IPR004888">
    <property type="entry name" value="Glycoside_hydrolase_63"/>
</dbReference>
<protein>
    <recommendedName>
        <fullName evidence="11 12">Mannosyl-oligosaccharide glucosidase</fullName>
        <ecNumber evidence="11 12">3.2.1.106</ecNumber>
    </recommendedName>
</protein>
<name>A0A158QHE2_RODNA</name>
<keyword evidence="9" id="KW-0325">Glycoprotein</keyword>
<dbReference type="PANTHER" id="PTHR10412:SF11">
    <property type="entry name" value="MANNOSYL-OLIGOSACCHARIDE GLUCOSIDASE"/>
    <property type="match status" value="1"/>
</dbReference>
<feature type="region of interest" description="Disordered" evidence="13">
    <location>
        <begin position="1"/>
        <end position="25"/>
    </location>
</feature>
<dbReference type="PANTHER" id="PTHR10412">
    <property type="entry name" value="MANNOSYL-OLIGOSACCHARIDE GLUCOSIDASE"/>
    <property type="match status" value="1"/>
</dbReference>
<evidence type="ECO:0000256" key="6">
    <source>
        <dbReference type="ARBA" id="ARBA00022968"/>
    </source>
</evidence>
<keyword evidence="3 12" id="KW-0812">Transmembrane</keyword>
<dbReference type="Gene3D" id="2.70.98.110">
    <property type="entry name" value="Glycosyl hydrolase family 63, N-terminal domain"/>
    <property type="match status" value="1"/>
</dbReference>
<dbReference type="InterPro" id="IPR031335">
    <property type="entry name" value="Glyco_hydro_63_C"/>
</dbReference>
<gene>
    <name evidence="16" type="ORF">HNAJ_LOCUS7271</name>
</gene>
<evidence type="ECO:0000256" key="3">
    <source>
        <dbReference type="ARBA" id="ARBA00022692"/>
    </source>
</evidence>
<dbReference type="InterPro" id="IPR008928">
    <property type="entry name" value="6-hairpin_glycosidase_sf"/>
</dbReference>
<evidence type="ECO:0000256" key="11">
    <source>
        <dbReference type="ARBA" id="ARBA00038888"/>
    </source>
</evidence>
<comment type="similarity">
    <text evidence="2 12">Belongs to the glycosyl hydrolase 63 family.</text>
</comment>
<comment type="subcellular location">
    <subcellularLocation>
        <location evidence="1 12">Endoplasmic reticulum membrane</location>
        <topology evidence="1 12">Single-pass type II membrane protein</topology>
    </subcellularLocation>
</comment>
<dbReference type="GO" id="GO:0005789">
    <property type="term" value="C:endoplasmic reticulum membrane"/>
    <property type="evidence" value="ECO:0007669"/>
    <property type="project" value="UniProtKB-SubCell"/>
</dbReference>
<evidence type="ECO:0000256" key="4">
    <source>
        <dbReference type="ARBA" id="ARBA00022801"/>
    </source>
</evidence>
<comment type="catalytic activity">
    <reaction evidence="12">
        <text>N(4)-(alpha-D-Glc-(1-&gt;2)-alpha-D-Glc-(1-&gt;3)-alpha-D-Glc-(1-&gt;3)-alpha-D-Man-(1-&gt;2)-alpha-D-Man-(1-&gt;2)-alpha-D-Man-(1-&gt;3)-[alpha-D-Man-(1-&gt;2)-alpha-D-Man-(1-&gt;3)-[alpha-D-Man-(1-&gt;2)-alpha-D-Man-(1-&gt;6)]-alpha-D-Man-(1-&gt;6)]-beta-D-Man-(1-&gt;4)-beta-D-GlcNAc-(1-&gt;4)-beta-D-GlcNAc)-L-asparaginyl-[protein] + H2O = N(4)-(alpha-D-Glc-(1-&gt;3)-alpha-D-Glc-(1-&gt;3)-alpha-D-Man-(1-&gt;2)-alpha-D-Man-(1-&gt;2)-alpha-D-Man-(1-&gt;3)-[alpha-D-Man-(1-&gt;2)-alpha-D-Man-(1-&gt;3)-[alpha-D-Man-(1-&gt;2)-alpha-D-Man-(1-&gt;6)]-alpha-D-Man-(1-&gt;6)]-beta-D-Man-(1-&gt;4)-beta-D-GlcNAc-(1-&gt;4)-beta-D-GlcNAc)-L-asparaginyl-[protein] + beta-D-glucose</text>
        <dbReference type="Rhea" id="RHEA:55988"/>
        <dbReference type="Rhea" id="RHEA-COMP:12806"/>
        <dbReference type="Rhea" id="RHEA-COMP:14355"/>
        <dbReference type="ChEBI" id="CHEBI:15377"/>
        <dbReference type="ChEBI" id="CHEBI:15903"/>
        <dbReference type="ChEBI" id="CHEBI:59082"/>
        <dbReference type="ChEBI" id="CHEBI:132537"/>
        <dbReference type="EC" id="3.2.1.106"/>
    </reaction>
</comment>
<keyword evidence="4 12" id="KW-0378">Hydrolase</keyword>
<keyword evidence="17" id="KW-1185">Reference proteome</keyword>
<reference evidence="18" key="1">
    <citation type="submission" date="2016-04" db="UniProtKB">
        <authorList>
            <consortium name="WormBaseParasite"/>
        </authorList>
    </citation>
    <scope>IDENTIFICATION</scope>
</reference>
<evidence type="ECO:0000256" key="1">
    <source>
        <dbReference type="ARBA" id="ARBA00004648"/>
    </source>
</evidence>
<accession>A0A158QHE2</accession>
<dbReference type="Gene3D" id="1.50.10.10">
    <property type="match status" value="1"/>
</dbReference>
<dbReference type="AlphaFoldDB" id="A0A158QHE2"/>
<evidence type="ECO:0000256" key="12">
    <source>
        <dbReference type="RuleBase" id="RU368089"/>
    </source>
</evidence>
<evidence type="ECO:0000313" key="18">
    <source>
        <dbReference type="WBParaSite" id="HNAJ_0000727501-mRNA-1"/>
    </source>
</evidence>
<evidence type="ECO:0000256" key="13">
    <source>
        <dbReference type="SAM" id="MobiDB-lite"/>
    </source>
</evidence>
<keyword evidence="6" id="KW-0735">Signal-anchor</keyword>
<dbReference type="Proteomes" id="UP000278807">
    <property type="component" value="Unassembled WGS sequence"/>
</dbReference>
<reference evidence="16 17" key="2">
    <citation type="submission" date="2018-11" db="EMBL/GenBank/DDBJ databases">
        <authorList>
            <consortium name="Pathogen Informatics"/>
        </authorList>
    </citation>
    <scope>NUCLEOTIDE SEQUENCE [LARGE SCALE GENOMIC DNA]</scope>
</reference>
<dbReference type="InterPro" id="IPR031631">
    <property type="entry name" value="Glyco_hydro_63N"/>
</dbReference>
<feature type="compositionally biased region" description="Basic and acidic residues" evidence="13">
    <location>
        <begin position="1"/>
        <end position="11"/>
    </location>
</feature>
<dbReference type="Pfam" id="PF03200">
    <property type="entry name" value="Glyco_hydro_63"/>
    <property type="match status" value="1"/>
</dbReference>
<keyword evidence="5 12" id="KW-0256">Endoplasmic reticulum</keyword>
<dbReference type="GO" id="GO:0006487">
    <property type="term" value="P:protein N-linked glycosylation"/>
    <property type="evidence" value="ECO:0007669"/>
    <property type="project" value="UniProtKB-UniRule"/>
</dbReference>
<evidence type="ECO:0000256" key="10">
    <source>
        <dbReference type="ARBA" id="ARBA00023295"/>
    </source>
</evidence>
<keyword evidence="7 12" id="KW-1133">Transmembrane helix</keyword>
<evidence type="ECO:0000256" key="2">
    <source>
        <dbReference type="ARBA" id="ARBA00010833"/>
    </source>
</evidence>